<dbReference type="KEGG" id="phet:94286581"/>
<sequence>MTTTFSQASLADAEEEVEDSSSVGPRSTPPAPCALIDVPAPYEHAFSYLRGTFLYFFDLSQKVNRIGVCNKRVFFVTDYTVNVASLQGSVSRCAKVEDISELICEVRSRAIGIRMGTHPFAIASDDLVGLKCFYEMPVDILLHTLSAAQYDTLLHVLGCIYRSCTGSALPCRQLMRNETWRASLILAPDGSRVKKKAMQYHAITSMMPNGQTGIKTCGATRWQETNTSPKAVTTQRDHCLLSEVNPISPSARGQSLSPAELVSQGSFSCGNRSSYSIGLDGYDQQTAPGATRVTTRTQLPVSLVPLSRRKEVLPLLAAGCDVNPLLKLDRDLSQDRRHPRGDGGAVQ</sequence>
<name>A0A836I9L3_9TRYP</name>
<evidence type="ECO:0000256" key="1">
    <source>
        <dbReference type="SAM" id="MobiDB-lite"/>
    </source>
</evidence>
<dbReference type="RefSeq" id="XP_067752661.1">
    <property type="nucleotide sequence ID" value="XM_067896504.1"/>
</dbReference>
<dbReference type="EMBL" id="JAFJZO010000036">
    <property type="protein sequence ID" value="KAG5490333.1"/>
    <property type="molecule type" value="Genomic_DNA"/>
</dbReference>
<dbReference type="AlphaFoldDB" id="A0A836I9L3"/>
<accession>A0A836I9L3</accession>
<evidence type="ECO:0000313" key="2">
    <source>
        <dbReference type="EMBL" id="KAG5490333.1"/>
    </source>
</evidence>
<proteinExistence type="predicted"/>
<protein>
    <submittedName>
        <fullName evidence="2">Uncharacterized protein</fullName>
    </submittedName>
</protein>
<dbReference type="Proteomes" id="UP000674318">
    <property type="component" value="Unassembled WGS sequence"/>
</dbReference>
<reference evidence="2 3" key="1">
    <citation type="submission" date="2021-02" db="EMBL/GenBank/DDBJ databases">
        <title>Porcisia hertigi Genome sequencing and assembly.</title>
        <authorList>
            <person name="Almutairi H."/>
            <person name="Gatherer D."/>
        </authorList>
    </citation>
    <scope>NUCLEOTIDE SEQUENCE [LARGE SCALE GENOMIC DNA]</scope>
    <source>
        <strain evidence="2 3">C119</strain>
    </source>
</reference>
<comment type="caution">
    <text evidence="2">The sequence shown here is derived from an EMBL/GenBank/DDBJ whole genome shotgun (WGS) entry which is preliminary data.</text>
</comment>
<organism evidence="2 3">
    <name type="scientific">Porcisia hertigi</name>
    <dbReference type="NCBI Taxonomy" id="2761500"/>
    <lineage>
        <taxon>Eukaryota</taxon>
        <taxon>Discoba</taxon>
        <taxon>Euglenozoa</taxon>
        <taxon>Kinetoplastea</taxon>
        <taxon>Metakinetoplastina</taxon>
        <taxon>Trypanosomatida</taxon>
        <taxon>Trypanosomatidae</taxon>
        <taxon>Leishmaniinae</taxon>
        <taxon>Porcisia</taxon>
    </lineage>
</organism>
<evidence type="ECO:0000313" key="3">
    <source>
        <dbReference type="Proteomes" id="UP000674318"/>
    </source>
</evidence>
<keyword evidence="3" id="KW-1185">Reference proteome</keyword>
<dbReference type="GeneID" id="94286581"/>
<dbReference type="OrthoDB" id="262453at2759"/>
<feature type="region of interest" description="Disordered" evidence="1">
    <location>
        <begin position="1"/>
        <end position="28"/>
    </location>
</feature>
<gene>
    <name evidence="2" type="ORF">JKF63_00453</name>
</gene>